<proteinExistence type="predicted"/>
<dbReference type="HOGENOM" id="CLU_2394350_0_0_0"/>
<dbReference type="AlphaFoldDB" id="R4PL38"/>
<dbReference type="STRING" id="1332188.L336_0580"/>
<sequence length="93" mass="10404">MTHELPKHQVEEGSFHMLEIVVAEGRSLNTPFSSFPLGRPFTLRFEDRERTEFPEGTMVTHYGMRAILLACLNTPEISVSVDKQGGATVSPRS</sequence>
<dbReference type="KEGG" id="saal:L336_0580"/>
<dbReference type="RefSeq" id="WP_015641733.1">
    <property type="nucleotide sequence ID" value="NC_021219.1"/>
</dbReference>
<dbReference type="Proteomes" id="UP000013893">
    <property type="component" value="Chromosome"/>
</dbReference>
<keyword evidence="2" id="KW-1185">Reference proteome</keyword>
<name>R4PL38_9BACT</name>
<reference evidence="1 2" key="1">
    <citation type="journal article" date="2013" name="Nat. Biotechnol.">
        <title>Genome sequences of rare, uncultured bacteria obtained by differential coverage binning of multiple metagenomes.</title>
        <authorList>
            <person name="Albertsen M."/>
            <person name="Hugenholtz P."/>
            <person name="Skarshewski A."/>
            <person name="Nielsen K.L."/>
            <person name="Tyson G.W."/>
            <person name="Nielsen P.H."/>
        </authorList>
    </citation>
    <scope>NUCLEOTIDE SEQUENCE [LARGE SCALE GENOMIC DNA]</scope>
    <source>
        <strain evidence="1">TM71</strain>
    </source>
</reference>
<evidence type="ECO:0000313" key="2">
    <source>
        <dbReference type="Proteomes" id="UP000013893"/>
    </source>
</evidence>
<dbReference type="EMBL" id="CP005957">
    <property type="protein sequence ID" value="AGL62283.1"/>
    <property type="molecule type" value="Genomic_DNA"/>
</dbReference>
<protein>
    <submittedName>
        <fullName evidence="1">Uncharacterized protein</fullName>
    </submittedName>
</protein>
<organism evidence="1 2">
    <name type="scientific">Candidatus Saccharimonas aalborgensis</name>
    <dbReference type="NCBI Taxonomy" id="1332188"/>
    <lineage>
        <taxon>Bacteria</taxon>
        <taxon>Candidatus Saccharimonadota</taxon>
        <taxon>Candidatus Saccharimonadia</taxon>
        <taxon>Candidatus Saccharimonadales</taxon>
        <taxon>Candidatus Saccharimonadaceae</taxon>
        <taxon>Candidatus Saccharimonas</taxon>
    </lineage>
</organism>
<accession>R4PL38</accession>
<gene>
    <name evidence="1" type="ORF">L336_0580</name>
</gene>
<evidence type="ECO:0000313" key="1">
    <source>
        <dbReference type="EMBL" id="AGL62283.1"/>
    </source>
</evidence>